<feature type="binding site" evidence="16">
    <location>
        <position position="128"/>
    </location>
    <ligand>
        <name>Ca(2+)</name>
        <dbReference type="ChEBI" id="CHEBI:29108"/>
        <label>1</label>
    </ligand>
</feature>
<keyword evidence="7 16" id="KW-0106">Calcium</keyword>
<proteinExistence type="inferred from homology"/>
<feature type="binding site" evidence="16">
    <location>
        <position position="292"/>
    </location>
    <ligand>
        <name>Ca(2+)</name>
        <dbReference type="ChEBI" id="CHEBI:29108"/>
        <label>2</label>
    </ligand>
</feature>
<evidence type="ECO:0000256" key="19">
    <source>
        <dbReference type="RuleBase" id="RU362060"/>
    </source>
</evidence>
<dbReference type="GO" id="GO:0140825">
    <property type="term" value="F:lactoperoxidase activity"/>
    <property type="evidence" value="ECO:0007669"/>
    <property type="project" value="UniProtKB-EC"/>
</dbReference>
<dbReference type="FunFam" id="1.10.520.10:FF:000009">
    <property type="entry name" value="Peroxidase"/>
    <property type="match status" value="1"/>
</dbReference>
<dbReference type="PRINTS" id="PR00458">
    <property type="entry name" value="PEROXIDASE"/>
</dbReference>
<keyword evidence="4 19" id="KW-0575">Peroxidase</keyword>
<evidence type="ECO:0000256" key="8">
    <source>
        <dbReference type="ARBA" id="ARBA00023002"/>
    </source>
</evidence>
<keyword evidence="8 19" id="KW-0560">Oxidoreductase</keyword>
<evidence type="ECO:0000256" key="1">
    <source>
        <dbReference type="ARBA" id="ARBA00000189"/>
    </source>
</evidence>
<dbReference type="OrthoDB" id="2113341at2759"/>
<protein>
    <recommendedName>
        <fullName evidence="19">Peroxidase</fullName>
        <ecNumber evidence="19">1.11.1.7</ecNumber>
    </recommendedName>
</protein>
<evidence type="ECO:0000256" key="3">
    <source>
        <dbReference type="ARBA" id="ARBA00006873"/>
    </source>
</evidence>
<reference evidence="21" key="1">
    <citation type="submission" date="2020-07" db="EMBL/GenBank/DDBJ databases">
        <title>Genome sequence and genetic diversity analysis of an under-domesticated orphan crop, white fonio (Digitaria exilis).</title>
        <authorList>
            <person name="Bennetzen J.L."/>
            <person name="Chen S."/>
            <person name="Ma X."/>
            <person name="Wang X."/>
            <person name="Yssel A.E.J."/>
            <person name="Chaluvadi S.R."/>
            <person name="Johnson M."/>
            <person name="Gangashetty P."/>
            <person name="Hamidou F."/>
            <person name="Sanogo M.D."/>
            <person name="Zwaenepoel A."/>
            <person name="Wallace J."/>
            <person name="Van De Peer Y."/>
            <person name="Van Deynze A."/>
        </authorList>
    </citation>
    <scope>NUCLEOTIDE SEQUENCE</scope>
    <source>
        <tissue evidence="21">Leaves</tissue>
    </source>
</reference>
<feature type="disulfide bond" evidence="18">
    <location>
        <begin position="78"/>
        <end position="155"/>
    </location>
</feature>
<feature type="disulfide bond" evidence="18">
    <location>
        <begin position="240"/>
        <end position="272"/>
    </location>
</feature>
<feature type="site" description="Transition state stabilizer" evidence="17">
    <location>
        <position position="105"/>
    </location>
</feature>
<evidence type="ECO:0000256" key="11">
    <source>
        <dbReference type="ARBA" id="ARBA00023180"/>
    </source>
</evidence>
<evidence type="ECO:0000256" key="4">
    <source>
        <dbReference type="ARBA" id="ARBA00022559"/>
    </source>
</evidence>
<feature type="disulfide bond" evidence="18">
    <location>
        <begin position="111"/>
        <end position="116"/>
    </location>
</feature>
<evidence type="ECO:0000256" key="14">
    <source>
        <dbReference type="PIRSR" id="PIRSR600823-1"/>
    </source>
</evidence>
<comment type="catalytic activity">
    <reaction evidence="1 19">
        <text>2 a phenolic donor + H2O2 = 2 a phenolic radical donor + 2 H2O</text>
        <dbReference type="Rhea" id="RHEA:56136"/>
        <dbReference type="ChEBI" id="CHEBI:15377"/>
        <dbReference type="ChEBI" id="CHEBI:16240"/>
        <dbReference type="ChEBI" id="CHEBI:139520"/>
        <dbReference type="ChEBI" id="CHEBI:139521"/>
        <dbReference type="EC" id="1.11.1.7"/>
    </reaction>
</comment>
<keyword evidence="10 18" id="KW-1015">Disulfide bond</keyword>
<keyword evidence="22" id="KW-1185">Reference proteome</keyword>
<feature type="binding site" evidence="16">
    <location>
        <position position="113"/>
    </location>
    <ligand>
        <name>Ca(2+)</name>
        <dbReference type="ChEBI" id="CHEBI:29108"/>
        <label>1</label>
    </ligand>
</feature>
<feature type="binding site" evidence="16">
    <location>
        <position position="119"/>
    </location>
    <ligand>
        <name>Ca(2+)</name>
        <dbReference type="ChEBI" id="CHEBI:29108"/>
        <label>1</label>
    </ligand>
</feature>
<keyword evidence="9 16" id="KW-0408">Iron</keyword>
<dbReference type="GO" id="GO:0042744">
    <property type="term" value="P:hydrogen peroxide catabolic process"/>
    <property type="evidence" value="ECO:0007669"/>
    <property type="project" value="UniProtKB-KW"/>
</dbReference>
<dbReference type="PANTHER" id="PTHR31388:SF6">
    <property type="entry name" value="PEROXIDASE"/>
    <property type="match status" value="1"/>
</dbReference>
<feature type="domain" description="Plant heme peroxidase family profile" evidence="20">
    <location>
        <begin position="68"/>
        <end position="368"/>
    </location>
</feature>
<feature type="binding site" evidence="16">
    <location>
        <position position="234"/>
    </location>
    <ligand>
        <name>Ca(2+)</name>
        <dbReference type="ChEBI" id="CHEBI:29108"/>
        <label>2</label>
    </ligand>
</feature>
<keyword evidence="11" id="KW-0325">Glycoprotein</keyword>
<dbReference type="PANTHER" id="PTHR31388">
    <property type="entry name" value="PEROXIDASE 72-RELATED"/>
    <property type="match status" value="1"/>
</dbReference>
<feature type="binding site" evidence="16">
    <location>
        <position position="115"/>
    </location>
    <ligand>
        <name>Ca(2+)</name>
        <dbReference type="ChEBI" id="CHEBI:29108"/>
        <label>1</label>
    </ligand>
</feature>
<comment type="similarity">
    <text evidence="19">Belongs to the peroxidase family. Classical plant (class III) peroxidase subfamily.</text>
</comment>
<evidence type="ECO:0000256" key="6">
    <source>
        <dbReference type="ARBA" id="ARBA00022723"/>
    </source>
</evidence>
<evidence type="ECO:0000256" key="17">
    <source>
        <dbReference type="PIRSR" id="PIRSR600823-4"/>
    </source>
</evidence>
<dbReference type="EC" id="1.11.1.7" evidence="19"/>
<dbReference type="Gene3D" id="1.10.420.10">
    <property type="entry name" value="Peroxidase, domain 2"/>
    <property type="match status" value="1"/>
</dbReference>
<dbReference type="SUPFAM" id="SSF48113">
    <property type="entry name" value="Heme-dependent peroxidases"/>
    <property type="match status" value="1"/>
</dbReference>
<evidence type="ECO:0000256" key="9">
    <source>
        <dbReference type="ARBA" id="ARBA00023004"/>
    </source>
</evidence>
<dbReference type="EMBL" id="JACEFO010002100">
    <property type="protein sequence ID" value="KAF8684313.1"/>
    <property type="molecule type" value="Genomic_DNA"/>
</dbReference>
<dbReference type="Proteomes" id="UP000636709">
    <property type="component" value="Unassembled WGS sequence"/>
</dbReference>
<organism evidence="21 22">
    <name type="scientific">Digitaria exilis</name>
    <dbReference type="NCBI Taxonomy" id="1010633"/>
    <lineage>
        <taxon>Eukaryota</taxon>
        <taxon>Viridiplantae</taxon>
        <taxon>Streptophyta</taxon>
        <taxon>Embryophyta</taxon>
        <taxon>Tracheophyta</taxon>
        <taxon>Spermatophyta</taxon>
        <taxon>Magnoliopsida</taxon>
        <taxon>Liliopsida</taxon>
        <taxon>Poales</taxon>
        <taxon>Poaceae</taxon>
        <taxon>PACMAD clade</taxon>
        <taxon>Panicoideae</taxon>
        <taxon>Panicodae</taxon>
        <taxon>Paniceae</taxon>
        <taxon>Anthephorinae</taxon>
        <taxon>Digitaria</taxon>
    </lineage>
</organism>
<dbReference type="InterPro" id="IPR002016">
    <property type="entry name" value="Haem_peroxidase"/>
</dbReference>
<evidence type="ECO:0000256" key="5">
    <source>
        <dbReference type="ARBA" id="ARBA00022617"/>
    </source>
</evidence>
<dbReference type="GO" id="GO:0005576">
    <property type="term" value="C:extracellular region"/>
    <property type="evidence" value="ECO:0007669"/>
    <property type="project" value="UniProtKB-SubCell"/>
</dbReference>
<sequence length="368" mass="38960">MNVTVPYKYKPCGKKRLERIGANTDRIVSCADRSAEIEMEHNCNCTYMGCLTLLAALCLGAATVARGQLTDNFYNGCCPQAANIVKARVSAAMQAEARMGASLLRLHFHDCFVNGCDGSILLDGSNSEKLAAPNLNSVRGFDAVDAIKADLEKACPGVVSCADVLALAAKYGVLLSGGPDYDVLLGRRDGLVANQSGANSNLPSPFDPITKIIKKFSDVGLNTNDVVILSGGHTIGRARCALFSNRLSNFSATSSVDPTLDSSLASSLQWLCQGGDGNQTAALDVGSPDTFDNHYFQNLLGQKGLLSSDQGLFSSADGANTTKALVQLYSYNSERFRCDFGRSMVKMGNISPLTGSAGQIRTNCHAVN</sequence>
<dbReference type="PROSITE" id="PS50873">
    <property type="entry name" value="PEROXIDASE_4"/>
    <property type="match status" value="1"/>
</dbReference>
<comment type="similarity">
    <text evidence="3">Belongs to the peroxidase family. Ascorbate peroxidase subfamily.</text>
</comment>
<dbReference type="Pfam" id="PF00141">
    <property type="entry name" value="peroxidase"/>
    <property type="match status" value="1"/>
</dbReference>
<dbReference type="InterPro" id="IPR010255">
    <property type="entry name" value="Haem_peroxidase_sf"/>
</dbReference>
<comment type="caution">
    <text evidence="21">The sequence shown here is derived from an EMBL/GenBank/DDBJ whole genome shotgun (WGS) entry which is preliminary data.</text>
</comment>
<evidence type="ECO:0000256" key="15">
    <source>
        <dbReference type="PIRSR" id="PIRSR600823-2"/>
    </source>
</evidence>
<feature type="binding site" evidence="16">
    <location>
        <position position="110"/>
    </location>
    <ligand>
        <name>Ca(2+)</name>
        <dbReference type="ChEBI" id="CHEBI:29108"/>
        <label>1</label>
    </ligand>
</feature>
<comment type="function">
    <text evidence="19">Removal of H(2)O(2), oxidation of toxic reductants, biosynthesis and degradation of lignin, suberization, auxin catabolism, response to environmental stresses such as wounding, pathogen attack and oxidative stress.</text>
</comment>
<dbReference type="InterPro" id="IPR019793">
    <property type="entry name" value="Peroxidases_heam-ligand_BS"/>
</dbReference>
<keyword evidence="5 19" id="KW-0349">Heme</keyword>
<dbReference type="PROSITE" id="PS00436">
    <property type="entry name" value="PEROXIDASE_2"/>
    <property type="match status" value="1"/>
</dbReference>
<dbReference type="InterPro" id="IPR000823">
    <property type="entry name" value="Peroxidase_pln"/>
</dbReference>
<keyword evidence="13 19" id="KW-0376">Hydrogen peroxide</keyword>
<evidence type="ECO:0000256" key="2">
    <source>
        <dbReference type="ARBA" id="ARBA00004613"/>
    </source>
</evidence>
<evidence type="ECO:0000259" key="20">
    <source>
        <dbReference type="PROSITE" id="PS50873"/>
    </source>
</evidence>
<evidence type="ECO:0000313" key="21">
    <source>
        <dbReference type="EMBL" id="KAF8684313.1"/>
    </source>
</evidence>
<evidence type="ECO:0000256" key="18">
    <source>
        <dbReference type="PIRSR" id="PIRSR600823-5"/>
    </source>
</evidence>
<evidence type="ECO:0000256" key="12">
    <source>
        <dbReference type="ARBA" id="ARBA00023283"/>
    </source>
</evidence>
<keyword evidence="12" id="KW-0873">Pyrrolidone carboxylic acid</keyword>
<dbReference type="GO" id="GO:0046872">
    <property type="term" value="F:metal ion binding"/>
    <property type="evidence" value="ECO:0007669"/>
    <property type="project" value="UniProtKB-UniRule"/>
</dbReference>
<dbReference type="CDD" id="cd00693">
    <property type="entry name" value="secretory_peroxidase"/>
    <property type="match status" value="1"/>
</dbReference>
<dbReference type="Gene3D" id="1.10.520.10">
    <property type="match status" value="1"/>
</dbReference>
<dbReference type="InterPro" id="IPR033905">
    <property type="entry name" value="Secretory_peroxidase"/>
</dbReference>
<evidence type="ECO:0000256" key="16">
    <source>
        <dbReference type="PIRSR" id="PIRSR600823-3"/>
    </source>
</evidence>
<dbReference type="FunFam" id="1.10.420.10:FF:000001">
    <property type="entry name" value="Peroxidase"/>
    <property type="match status" value="1"/>
</dbReference>
<evidence type="ECO:0000256" key="7">
    <source>
        <dbReference type="ARBA" id="ARBA00022837"/>
    </source>
</evidence>
<comment type="cofactor">
    <cofactor evidence="16 19">
        <name>Ca(2+)</name>
        <dbReference type="ChEBI" id="CHEBI:29108"/>
    </cofactor>
    <text evidence="16 19">Binds 2 calcium ions per subunit.</text>
</comment>
<evidence type="ECO:0000256" key="13">
    <source>
        <dbReference type="ARBA" id="ARBA00023324"/>
    </source>
</evidence>
<feature type="binding site" evidence="15">
    <location>
        <position position="203"/>
    </location>
    <ligand>
        <name>substrate</name>
    </ligand>
</feature>
<comment type="cofactor">
    <cofactor evidence="16 19">
        <name>heme b</name>
        <dbReference type="ChEBI" id="CHEBI:60344"/>
    </cofactor>
    <text evidence="16 19">Binds 1 heme b (iron(II)-protoporphyrin IX) group per subunit.</text>
</comment>
<feature type="binding site" evidence="16">
    <location>
        <position position="117"/>
    </location>
    <ligand>
        <name>Ca(2+)</name>
        <dbReference type="ChEBI" id="CHEBI:29108"/>
        <label>1</label>
    </ligand>
</feature>
<dbReference type="InterPro" id="IPR019794">
    <property type="entry name" value="Peroxidases_AS"/>
</dbReference>
<dbReference type="GO" id="GO:0020037">
    <property type="term" value="F:heme binding"/>
    <property type="evidence" value="ECO:0007669"/>
    <property type="project" value="UniProtKB-UniRule"/>
</dbReference>
<dbReference type="GO" id="GO:0006979">
    <property type="term" value="P:response to oxidative stress"/>
    <property type="evidence" value="ECO:0007669"/>
    <property type="project" value="UniProtKB-UniRule"/>
</dbReference>
<dbReference type="PROSITE" id="PS00435">
    <property type="entry name" value="PEROXIDASE_1"/>
    <property type="match status" value="1"/>
</dbReference>
<gene>
    <name evidence="21" type="ORF">HU200_044365</name>
</gene>
<feature type="active site" description="Proton acceptor" evidence="14">
    <location>
        <position position="109"/>
    </location>
</feature>
<evidence type="ECO:0000313" key="22">
    <source>
        <dbReference type="Proteomes" id="UP000636709"/>
    </source>
</evidence>
<evidence type="ECO:0000256" key="10">
    <source>
        <dbReference type="ARBA" id="ARBA00023157"/>
    </source>
</evidence>
<feature type="binding site" evidence="16">
    <location>
        <position position="284"/>
    </location>
    <ligand>
        <name>Ca(2+)</name>
        <dbReference type="ChEBI" id="CHEBI:29108"/>
        <label>2</label>
    </ligand>
</feature>
<accession>A0A835ED16</accession>
<keyword evidence="6 16" id="KW-0479">Metal-binding</keyword>
<feature type="binding site" description="axial binding residue" evidence="16">
    <location>
        <position position="233"/>
    </location>
    <ligand>
        <name>heme b</name>
        <dbReference type="ChEBI" id="CHEBI:60344"/>
    </ligand>
    <ligandPart>
        <name>Fe</name>
        <dbReference type="ChEBI" id="CHEBI:18248"/>
    </ligandPart>
</feature>
<keyword evidence="19" id="KW-0964">Secreted</keyword>
<dbReference type="PRINTS" id="PR00461">
    <property type="entry name" value="PLPEROXIDASE"/>
</dbReference>
<dbReference type="AlphaFoldDB" id="A0A835ED16"/>
<comment type="subcellular location">
    <subcellularLocation>
        <location evidence="2 19">Secreted</location>
    </subcellularLocation>
</comment>
<name>A0A835ED16_9POAL</name>
<feature type="disulfide bond" evidence="18">
    <location>
        <begin position="161"/>
        <end position="364"/>
    </location>
</feature>